<evidence type="ECO:0000256" key="1">
    <source>
        <dbReference type="ARBA" id="ARBA00000085"/>
    </source>
</evidence>
<evidence type="ECO:0000256" key="4">
    <source>
        <dbReference type="ARBA" id="ARBA00022679"/>
    </source>
</evidence>
<evidence type="ECO:0000259" key="8">
    <source>
        <dbReference type="PROSITE" id="PS50109"/>
    </source>
</evidence>
<evidence type="ECO:0000256" key="7">
    <source>
        <dbReference type="SAM" id="Phobius"/>
    </source>
</evidence>
<keyword evidence="11" id="KW-1185">Reference proteome</keyword>
<feature type="modified residue" description="4-aspartylphosphate" evidence="6">
    <location>
        <position position="984"/>
    </location>
</feature>
<dbReference type="InterPro" id="IPR003594">
    <property type="entry name" value="HATPase_dom"/>
</dbReference>
<dbReference type="CDD" id="cd17546">
    <property type="entry name" value="REC_hyHK_CKI1_RcsC-like"/>
    <property type="match status" value="1"/>
</dbReference>
<feature type="transmembrane region" description="Helical" evidence="7">
    <location>
        <begin position="400"/>
        <end position="421"/>
    </location>
</feature>
<dbReference type="CDD" id="cd00082">
    <property type="entry name" value="HisKA"/>
    <property type="match status" value="1"/>
</dbReference>
<keyword evidence="5" id="KW-0418">Kinase</keyword>
<dbReference type="SMART" id="SM00387">
    <property type="entry name" value="HATPase_c"/>
    <property type="match status" value="1"/>
</dbReference>
<dbReference type="PRINTS" id="PR00344">
    <property type="entry name" value="BCTRLSENSOR"/>
</dbReference>
<dbReference type="Pfam" id="PF02518">
    <property type="entry name" value="HATPase_c"/>
    <property type="match status" value="1"/>
</dbReference>
<comment type="catalytic activity">
    <reaction evidence="1">
        <text>ATP + protein L-histidine = ADP + protein N-phospho-L-histidine.</text>
        <dbReference type="EC" id="2.7.13.3"/>
    </reaction>
</comment>
<keyword evidence="7" id="KW-0472">Membrane</keyword>
<feature type="transmembrane region" description="Helical" evidence="7">
    <location>
        <begin position="84"/>
        <end position="106"/>
    </location>
</feature>
<evidence type="ECO:0000256" key="2">
    <source>
        <dbReference type="ARBA" id="ARBA00012438"/>
    </source>
</evidence>
<dbReference type="InterPro" id="IPR004358">
    <property type="entry name" value="Sig_transdc_His_kin-like_C"/>
</dbReference>
<gene>
    <name evidence="10" type="ORF">J2S76_002797</name>
</gene>
<evidence type="ECO:0000313" key="10">
    <source>
        <dbReference type="EMBL" id="MDQ0348368.1"/>
    </source>
</evidence>
<evidence type="ECO:0000259" key="9">
    <source>
        <dbReference type="PROSITE" id="PS50110"/>
    </source>
</evidence>
<dbReference type="PROSITE" id="PS50110">
    <property type="entry name" value="RESPONSE_REGULATORY"/>
    <property type="match status" value="1"/>
</dbReference>
<reference evidence="10 11" key="1">
    <citation type="submission" date="2023-07" db="EMBL/GenBank/DDBJ databases">
        <title>Genomic Encyclopedia of Type Strains, Phase IV (KMG-IV): sequencing the most valuable type-strain genomes for metagenomic binning, comparative biology and taxonomic classification.</title>
        <authorList>
            <person name="Goeker M."/>
        </authorList>
    </citation>
    <scope>NUCLEOTIDE SEQUENCE [LARGE SCALE GENOMIC DNA]</scope>
    <source>
        <strain evidence="10 11">DSM 1277</strain>
    </source>
</reference>
<sequence length="1140" mass="125201">MSGVGTARQNPMAAEQKIVRVRRRYNQWVVNETLEDYALRFTAKSARRWSALRVANTALGAVSFLALEAIGGAITLAYGFPNAVAAILVVCVVIFAAGLPISYYAAKFGVDIDLLTRGAGFGYIGSTLTSLIYASFTYLFFAIEAAIMALALEMCFGVPLMVGYFISALVVIPLVTHGITFISRFQLWTQPVWLVLNIIPFIFIFALYDAPLTGWTSYTGRFGAPDGSFDLVLFGTATTVVFALIAQIGEQVDFLRFLPRRAPGRTETRRNVLWWVALLSAGPGWIIPGGIKMLAGSFLAYFALTQGIPFLHAAEPTQMYLVAFRTVFSPELALAFTGLFVILAQLKINVTNAYAGSIAWSNFFSRLTHSHPGRVVWLVFNVTIALMLMALGIYKVLEQILGLYSIVAVAWVAALVADLVVNKPMGWSPPGIEFKRAHLYDINPVGVGALLAGTLIGVIAFAGFFGPTLKVFAPFLALVVSFVAAAGIAYATGGRYYIARRTAKNWEARHTLKCCICEHKFEPEDMAHCPVYAGPICSLCCSLDARCNDRCKEDARFPEQILGALRATLPGWMVAQLNSRLGHYIGVMSLLAIVIGGILGVIYFQSTFAPPDQTETVGNVLFTLYFILLIIAGVAAWLFVLAQESRRVAQEESNRQTALLMREIEAHKRTDAKLQKAKEAAEAANLAKSRYVVGISHELRTPLNAILGYAQLLERDVAIPPHRRDAIRVVRRSAEHLSGLIDGLLDISKIEAGRLYLTRDEVRIGEFLDQLVDMFRLQATAKGIDFVYVRPDRLPGTVFTDEKRLRQILINLLSNAIKFTERGRVALRVSYRNQVAEFEIEDSGIGIPAADHKRIFEPFERGERAGTYSTAGIGLGLTITKLLTEIMGGEISLKSVPGEGSVFRVKMMLSEVTNPSRLGPIQHRHIAGYTGPRRTVLVADDDVAHRDLMHELLVPLGFTVLAATDGVQALDMVREWEPDMLLLDIAMPGLNGWEVVRQLRDEGFGRLRIIMISANAGEILGDGLAQNDDHLVKPVHLRTLLEKMAALLDLEWVGDGELAALAAGEASKPGELRAPAGVHLDDLMKLGEIGYVRGIQAKLKEIEGASPDHRAFVAHMRDLMDTFDLKQYMAVLEALRSNDA</sequence>
<evidence type="ECO:0000256" key="3">
    <source>
        <dbReference type="ARBA" id="ARBA00022553"/>
    </source>
</evidence>
<organism evidence="10 11">
    <name type="scientific">Ancylobacter vacuolatus</name>
    <dbReference type="NCBI Taxonomy" id="223389"/>
    <lineage>
        <taxon>Bacteria</taxon>
        <taxon>Pseudomonadati</taxon>
        <taxon>Pseudomonadota</taxon>
        <taxon>Alphaproteobacteria</taxon>
        <taxon>Hyphomicrobiales</taxon>
        <taxon>Xanthobacteraceae</taxon>
        <taxon>Ancylobacter</taxon>
    </lineage>
</organism>
<dbReference type="Pfam" id="PF00072">
    <property type="entry name" value="Response_reg"/>
    <property type="match status" value="1"/>
</dbReference>
<dbReference type="EC" id="2.7.13.3" evidence="2"/>
<keyword evidence="7" id="KW-1133">Transmembrane helix</keyword>
<feature type="transmembrane region" description="Helical" evidence="7">
    <location>
        <begin position="322"/>
        <end position="344"/>
    </location>
</feature>
<feature type="transmembrane region" description="Helical" evidence="7">
    <location>
        <begin position="624"/>
        <end position="642"/>
    </location>
</feature>
<dbReference type="Gene3D" id="1.10.287.130">
    <property type="match status" value="1"/>
</dbReference>
<feature type="transmembrane region" description="Helical" evidence="7">
    <location>
        <begin position="581"/>
        <end position="604"/>
    </location>
</feature>
<dbReference type="PANTHER" id="PTHR43047">
    <property type="entry name" value="TWO-COMPONENT HISTIDINE PROTEIN KINASE"/>
    <property type="match status" value="1"/>
</dbReference>
<accession>A0ABU0DIW0</accession>
<dbReference type="Proteomes" id="UP001238467">
    <property type="component" value="Unassembled WGS sequence"/>
</dbReference>
<feature type="domain" description="Response regulatory" evidence="9">
    <location>
        <begin position="935"/>
        <end position="1048"/>
    </location>
</feature>
<feature type="transmembrane region" description="Helical" evidence="7">
    <location>
        <begin position="272"/>
        <end position="302"/>
    </location>
</feature>
<feature type="transmembrane region" description="Helical" evidence="7">
    <location>
        <begin position="147"/>
        <end position="175"/>
    </location>
</feature>
<keyword evidence="3 6" id="KW-0597">Phosphoprotein</keyword>
<name>A0ABU0DIW0_9HYPH</name>
<evidence type="ECO:0000313" key="11">
    <source>
        <dbReference type="Proteomes" id="UP001238467"/>
    </source>
</evidence>
<dbReference type="SMART" id="SM00388">
    <property type="entry name" value="HisKA"/>
    <property type="match status" value="1"/>
</dbReference>
<comment type="caution">
    <text evidence="10">The sequence shown here is derived from an EMBL/GenBank/DDBJ whole genome shotgun (WGS) entry which is preliminary data.</text>
</comment>
<evidence type="ECO:0000256" key="6">
    <source>
        <dbReference type="PROSITE-ProRule" id="PRU00169"/>
    </source>
</evidence>
<evidence type="ECO:0000256" key="5">
    <source>
        <dbReference type="ARBA" id="ARBA00022777"/>
    </source>
</evidence>
<dbReference type="Gene3D" id="3.30.565.10">
    <property type="entry name" value="Histidine kinase-like ATPase, C-terminal domain"/>
    <property type="match status" value="1"/>
</dbReference>
<keyword evidence="4" id="KW-0808">Transferase</keyword>
<feature type="transmembrane region" description="Helical" evidence="7">
    <location>
        <begin position="471"/>
        <end position="491"/>
    </location>
</feature>
<dbReference type="EMBL" id="JAUSUH010000005">
    <property type="protein sequence ID" value="MDQ0348368.1"/>
    <property type="molecule type" value="Genomic_DNA"/>
</dbReference>
<dbReference type="InterPro" id="IPR036097">
    <property type="entry name" value="HisK_dim/P_sf"/>
</dbReference>
<dbReference type="Pfam" id="PF00512">
    <property type="entry name" value="HisKA"/>
    <property type="match status" value="1"/>
</dbReference>
<feature type="transmembrane region" description="Helical" evidence="7">
    <location>
        <begin position="228"/>
        <end position="252"/>
    </location>
</feature>
<proteinExistence type="predicted"/>
<dbReference type="SUPFAM" id="SSF47384">
    <property type="entry name" value="Homodimeric domain of signal transducing histidine kinase"/>
    <property type="match status" value="1"/>
</dbReference>
<feature type="domain" description="Histidine kinase" evidence="8">
    <location>
        <begin position="694"/>
        <end position="911"/>
    </location>
</feature>
<dbReference type="InterPro" id="IPR001789">
    <property type="entry name" value="Sig_transdc_resp-reg_receiver"/>
</dbReference>
<dbReference type="Gene3D" id="1.10.4160.10">
    <property type="entry name" value="Hydantoin permease"/>
    <property type="match status" value="1"/>
</dbReference>
<dbReference type="CDD" id="cd16922">
    <property type="entry name" value="HATPase_EvgS-ArcB-TorS-like"/>
    <property type="match status" value="1"/>
</dbReference>
<dbReference type="InterPro" id="IPR011006">
    <property type="entry name" value="CheY-like_superfamily"/>
</dbReference>
<dbReference type="InterPro" id="IPR036890">
    <property type="entry name" value="HATPase_C_sf"/>
</dbReference>
<dbReference type="InterPro" id="IPR003661">
    <property type="entry name" value="HisK_dim/P_dom"/>
</dbReference>
<dbReference type="Gene3D" id="3.40.50.2300">
    <property type="match status" value="1"/>
</dbReference>
<feature type="transmembrane region" description="Helical" evidence="7">
    <location>
        <begin position="442"/>
        <end position="465"/>
    </location>
</feature>
<feature type="transmembrane region" description="Helical" evidence="7">
    <location>
        <begin position="54"/>
        <end position="78"/>
    </location>
</feature>
<dbReference type="SMART" id="SM00448">
    <property type="entry name" value="REC"/>
    <property type="match status" value="1"/>
</dbReference>
<dbReference type="PROSITE" id="PS50109">
    <property type="entry name" value="HIS_KIN"/>
    <property type="match status" value="1"/>
</dbReference>
<feature type="transmembrane region" description="Helical" evidence="7">
    <location>
        <begin position="187"/>
        <end position="208"/>
    </location>
</feature>
<feature type="transmembrane region" description="Helical" evidence="7">
    <location>
        <begin position="118"/>
        <end position="141"/>
    </location>
</feature>
<protein>
    <recommendedName>
        <fullName evidence="2">histidine kinase</fullName>
        <ecNumber evidence="2">2.7.13.3</ecNumber>
    </recommendedName>
</protein>
<feature type="transmembrane region" description="Helical" evidence="7">
    <location>
        <begin position="375"/>
        <end position="394"/>
    </location>
</feature>
<dbReference type="SUPFAM" id="SSF55874">
    <property type="entry name" value="ATPase domain of HSP90 chaperone/DNA topoisomerase II/histidine kinase"/>
    <property type="match status" value="1"/>
</dbReference>
<keyword evidence="7" id="KW-0812">Transmembrane</keyword>
<dbReference type="SUPFAM" id="SSF52172">
    <property type="entry name" value="CheY-like"/>
    <property type="match status" value="1"/>
</dbReference>
<dbReference type="InterPro" id="IPR005467">
    <property type="entry name" value="His_kinase_dom"/>
</dbReference>